<dbReference type="AlphaFoldDB" id="A0A0E4CLE0"/>
<accession>A0A0E4CLE0</accession>
<evidence type="ECO:0000313" key="5">
    <source>
        <dbReference type="Proteomes" id="UP000199251"/>
    </source>
</evidence>
<evidence type="ECO:0000313" key="6">
    <source>
        <dbReference type="Proteomes" id="UP001055171"/>
    </source>
</evidence>
<evidence type="ECO:0000313" key="4">
    <source>
        <dbReference type="EMBL" id="ULP42887.1"/>
    </source>
</evidence>
<dbReference type="EMBL" id="CP092423">
    <property type="protein sequence ID" value="ULP42887.1"/>
    <property type="molecule type" value="Genomic_DNA"/>
</dbReference>
<proteinExistence type="predicted"/>
<keyword evidence="6" id="KW-1185">Reference proteome</keyword>
<keyword evidence="1" id="KW-0479">Metal-binding</keyword>
<keyword evidence="2" id="KW-0456">Lyase</keyword>
<reference evidence="3 5" key="1">
    <citation type="submission" date="2015-03" db="EMBL/GenBank/DDBJ databases">
        <authorList>
            <person name="Urmite Genomes"/>
        </authorList>
    </citation>
    <scope>NUCLEOTIDE SEQUENCE [LARGE SCALE GENOMIC DNA]</scope>
    <source>
        <strain evidence="3 5">CSUR P1491</strain>
    </source>
</reference>
<dbReference type="Gene3D" id="3.40.50.1400">
    <property type="match status" value="2"/>
</dbReference>
<dbReference type="GO" id="GO:0046872">
    <property type="term" value="F:metal ion binding"/>
    <property type="evidence" value="ECO:0007669"/>
    <property type="project" value="UniProtKB-KW"/>
</dbReference>
<evidence type="ECO:0000256" key="2">
    <source>
        <dbReference type="ARBA" id="ARBA00023239"/>
    </source>
</evidence>
<protein>
    <submittedName>
        <fullName evidence="4">Sirohydrochlorin chelatase</fullName>
    </submittedName>
    <submittedName>
        <fullName evidence="3">Sirohydrochlorin cobaltochelatase, putative</fullName>
    </submittedName>
</protein>
<dbReference type="Proteomes" id="UP000199251">
    <property type="component" value="Unassembled WGS sequence"/>
</dbReference>
<name>A0A0E4CLE0_MYCLN</name>
<dbReference type="GO" id="GO:0016829">
    <property type="term" value="F:lyase activity"/>
    <property type="evidence" value="ECO:0007669"/>
    <property type="project" value="UniProtKB-KW"/>
</dbReference>
<dbReference type="PANTHER" id="PTHR33542:SF5">
    <property type="entry name" value="FERROCHELATASE CHE1"/>
    <property type="match status" value="1"/>
</dbReference>
<dbReference type="STRING" id="141349.BN1232_00652"/>
<evidence type="ECO:0000313" key="3">
    <source>
        <dbReference type="EMBL" id="CQD04322.1"/>
    </source>
</evidence>
<dbReference type="PANTHER" id="PTHR33542">
    <property type="entry name" value="SIROHYDROCHLORIN FERROCHELATASE, CHLOROPLASTIC"/>
    <property type="match status" value="1"/>
</dbReference>
<sequence length="245" mass="25657">MSLILAAHGTRRPGGVAMIGDLAAQVSRQLGRTVRVAFVDVLGPTPSEVLCAVGGHRAVVVPAFLSRGYHVRADVPAHVAASGHPNAIVTPALGPGGEIARIVADQLMKSGWRLGDSVILGAAGTSDPIARADLHTTATLLSALTGSRVTLGFAAVGDPQITDAVERARADGARRVAIASYLLADGLFQEKLRHCGADLVSEPLGTHPRLARLIANRFRRAVPVATRHPVRRYRPGAPRNAMLDL</sequence>
<dbReference type="Proteomes" id="UP001055171">
    <property type="component" value="Chromosome"/>
</dbReference>
<dbReference type="EMBL" id="CTEE01000001">
    <property type="protein sequence ID" value="CQD04322.1"/>
    <property type="molecule type" value="Genomic_DNA"/>
</dbReference>
<dbReference type="CDD" id="cd03416">
    <property type="entry name" value="CbiX_SirB_N"/>
    <property type="match status" value="1"/>
</dbReference>
<reference evidence="4" key="2">
    <citation type="submission" date="2022-08" db="EMBL/GenBank/DDBJ databases">
        <title>Complete genome sequence of 14 non-tuberculosis mycobacteria type-strains.</title>
        <authorList>
            <person name="Igarashi Y."/>
            <person name="Osugi A."/>
            <person name="Mitarai S."/>
        </authorList>
    </citation>
    <scope>NUCLEOTIDE SEQUENCE</scope>
    <source>
        <strain evidence="4">ATCC 51985</strain>
    </source>
</reference>
<dbReference type="CDD" id="cd03414">
    <property type="entry name" value="CbiX_SirB_C"/>
    <property type="match status" value="1"/>
</dbReference>
<dbReference type="InterPro" id="IPR050963">
    <property type="entry name" value="Sirohydro_Cobaltochel/CbiX"/>
</dbReference>
<dbReference type="SUPFAM" id="SSF53800">
    <property type="entry name" value="Chelatase"/>
    <property type="match status" value="1"/>
</dbReference>
<dbReference type="OrthoDB" id="7345302at2"/>
<gene>
    <name evidence="3" type="ORF">BN1232_00652</name>
    <name evidence="4" type="ORF">MJO58_02430</name>
</gene>
<dbReference type="InterPro" id="IPR002762">
    <property type="entry name" value="CbiX-like"/>
</dbReference>
<evidence type="ECO:0000256" key="1">
    <source>
        <dbReference type="ARBA" id="ARBA00022723"/>
    </source>
</evidence>
<dbReference type="RefSeq" id="WP_090598857.1">
    <property type="nucleotide sequence ID" value="NZ_CP092423.2"/>
</dbReference>
<dbReference type="Pfam" id="PF01903">
    <property type="entry name" value="CbiX"/>
    <property type="match status" value="2"/>
</dbReference>
<organism evidence="3 5">
    <name type="scientific">Mycobacterium lentiflavum</name>
    <dbReference type="NCBI Taxonomy" id="141349"/>
    <lineage>
        <taxon>Bacteria</taxon>
        <taxon>Bacillati</taxon>
        <taxon>Actinomycetota</taxon>
        <taxon>Actinomycetes</taxon>
        <taxon>Mycobacteriales</taxon>
        <taxon>Mycobacteriaceae</taxon>
        <taxon>Mycobacterium</taxon>
        <taxon>Mycobacterium simiae complex</taxon>
    </lineage>
</organism>